<keyword evidence="1" id="KW-0805">Transcription regulation</keyword>
<dbReference type="SUPFAM" id="SSF46689">
    <property type="entry name" value="Homeodomain-like"/>
    <property type="match status" value="2"/>
</dbReference>
<gene>
    <name evidence="5" type="ORF">GCM10014715_67720</name>
</gene>
<dbReference type="GO" id="GO:0003700">
    <property type="term" value="F:DNA-binding transcription factor activity"/>
    <property type="evidence" value="ECO:0007669"/>
    <property type="project" value="InterPro"/>
</dbReference>
<reference evidence="5" key="1">
    <citation type="journal article" date="2014" name="Int. J. Syst. Evol. Microbiol.">
        <title>Complete genome sequence of Corynebacterium casei LMG S-19264T (=DSM 44701T), isolated from a smear-ripened cheese.</title>
        <authorList>
            <consortium name="US DOE Joint Genome Institute (JGI-PGF)"/>
            <person name="Walter F."/>
            <person name="Albersmeier A."/>
            <person name="Kalinowski J."/>
            <person name="Ruckert C."/>
        </authorList>
    </citation>
    <scope>NUCLEOTIDE SEQUENCE</scope>
    <source>
        <strain evidence="5">JCM 3302</strain>
    </source>
</reference>
<reference evidence="5" key="2">
    <citation type="submission" date="2020-09" db="EMBL/GenBank/DDBJ databases">
        <authorList>
            <person name="Sun Q."/>
            <person name="Ohkuma M."/>
        </authorList>
    </citation>
    <scope>NUCLEOTIDE SEQUENCE</scope>
    <source>
        <strain evidence="5">JCM 3302</strain>
    </source>
</reference>
<dbReference type="InterPro" id="IPR050204">
    <property type="entry name" value="AraC_XylS_family_regulators"/>
</dbReference>
<evidence type="ECO:0000256" key="1">
    <source>
        <dbReference type="ARBA" id="ARBA00023015"/>
    </source>
</evidence>
<dbReference type="Proteomes" id="UP000641386">
    <property type="component" value="Unassembled WGS sequence"/>
</dbReference>
<evidence type="ECO:0000256" key="3">
    <source>
        <dbReference type="ARBA" id="ARBA00023163"/>
    </source>
</evidence>
<organism evidence="5 6">
    <name type="scientific">Streptomyces spiralis</name>
    <dbReference type="NCBI Taxonomy" id="66376"/>
    <lineage>
        <taxon>Bacteria</taxon>
        <taxon>Bacillati</taxon>
        <taxon>Actinomycetota</taxon>
        <taxon>Actinomycetes</taxon>
        <taxon>Kitasatosporales</taxon>
        <taxon>Streptomycetaceae</taxon>
        <taxon>Streptomyces</taxon>
    </lineage>
</organism>
<dbReference type="PANTHER" id="PTHR46796">
    <property type="entry name" value="HTH-TYPE TRANSCRIPTIONAL ACTIVATOR RHAS-RELATED"/>
    <property type="match status" value="1"/>
</dbReference>
<proteinExistence type="predicted"/>
<evidence type="ECO:0000313" key="5">
    <source>
        <dbReference type="EMBL" id="GHF02067.1"/>
    </source>
</evidence>
<sequence length="154" mass="16800">MCHPAWRQAQIAAQHLLDLARLRRVRDRIGRQYTQPLDVEALAREAGMAPGRLSRQFRDAYGQSPYAYVMTLRVEQAMALLRHGEAGVGEVCRAVGCPSAAAFTTRFTELAGMEPGLYRSRAALGTAGLPWHARAAVPVSSRNEEAPASTARLA</sequence>
<dbReference type="InterPro" id="IPR018060">
    <property type="entry name" value="HTH_AraC"/>
</dbReference>
<dbReference type="InterPro" id="IPR009057">
    <property type="entry name" value="Homeodomain-like_sf"/>
</dbReference>
<name>A0A919E1Q3_9ACTN</name>
<keyword evidence="6" id="KW-1185">Reference proteome</keyword>
<dbReference type="AlphaFoldDB" id="A0A919E1Q3"/>
<accession>A0A919E1Q3</accession>
<keyword evidence="3" id="KW-0804">Transcription</keyword>
<protein>
    <submittedName>
        <fullName evidence="5">Transcriptional regulator</fullName>
    </submittedName>
</protein>
<keyword evidence="2" id="KW-0238">DNA-binding</keyword>
<evidence type="ECO:0000313" key="6">
    <source>
        <dbReference type="Proteomes" id="UP000641386"/>
    </source>
</evidence>
<comment type="caution">
    <text evidence="5">The sequence shown here is derived from an EMBL/GenBank/DDBJ whole genome shotgun (WGS) entry which is preliminary data.</text>
</comment>
<dbReference type="Pfam" id="PF12833">
    <property type="entry name" value="HTH_18"/>
    <property type="match status" value="1"/>
</dbReference>
<dbReference type="SMART" id="SM00342">
    <property type="entry name" value="HTH_ARAC"/>
    <property type="match status" value="1"/>
</dbReference>
<dbReference type="PROSITE" id="PS01124">
    <property type="entry name" value="HTH_ARAC_FAMILY_2"/>
    <property type="match status" value="1"/>
</dbReference>
<evidence type="ECO:0000259" key="4">
    <source>
        <dbReference type="PROSITE" id="PS01124"/>
    </source>
</evidence>
<dbReference type="EMBL" id="BNBC01000042">
    <property type="protein sequence ID" value="GHF02067.1"/>
    <property type="molecule type" value="Genomic_DNA"/>
</dbReference>
<dbReference type="RefSeq" id="WP_189906343.1">
    <property type="nucleotide sequence ID" value="NZ_BNBC01000042.1"/>
</dbReference>
<feature type="domain" description="HTH araC/xylS-type" evidence="4">
    <location>
        <begin position="23"/>
        <end position="121"/>
    </location>
</feature>
<dbReference type="Gene3D" id="1.10.10.60">
    <property type="entry name" value="Homeodomain-like"/>
    <property type="match status" value="1"/>
</dbReference>
<evidence type="ECO:0000256" key="2">
    <source>
        <dbReference type="ARBA" id="ARBA00023125"/>
    </source>
</evidence>
<dbReference type="PANTHER" id="PTHR46796:SF2">
    <property type="entry name" value="TRANSCRIPTIONAL REGULATORY PROTEIN"/>
    <property type="match status" value="1"/>
</dbReference>
<dbReference type="GO" id="GO:0043565">
    <property type="term" value="F:sequence-specific DNA binding"/>
    <property type="evidence" value="ECO:0007669"/>
    <property type="project" value="InterPro"/>
</dbReference>